<comment type="caution">
    <text evidence="2">The sequence shown here is derived from an EMBL/GenBank/DDBJ whole genome shotgun (WGS) entry which is preliminary data.</text>
</comment>
<feature type="region of interest" description="Disordered" evidence="1">
    <location>
        <begin position="1"/>
        <end position="24"/>
    </location>
</feature>
<protein>
    <submittedName>
        <fullName evidence="2">Uncharacterized protein</fullName>
    </submittedName>
</protein>
<evidence type="ECO:0000256" key="1">
    <source>
        <dbReference type="SAM" id="MobiDB-lite"/>
    </source>
</evidence>
<reference evidence="2 3" key="1">
    <citation type="submission" date="2024-08" db="EMBL/GenBank/DDBJ databases">
        <title>Gnathostoma spinigerum genome.</title>
        <authorList>
            <person name="Gonzalez-Bertolin B."/>
            <person name="Monzon S."/>
            <person name="Zaballos A."/>
            <person name="Jimenez P."/>
            <person name="Dekumyoy P."/>
            <person name="Varona S."/>
            <person name="Cuesta I."/>
            <person name="Sumanam S."/>
            <person name="Adisakwattana P."/>
            <person name="Gasser R.B."/>
            <person name="Hernandez-Gonzalez A."/>
            <person name="Young N.D."/>
            <person name="Perteguer M.J."/>
        </authorList>
    </citation>
    <scope>NUCLEOTIDE SEQUENCE [LARGE SCALE GENOMIC DNA]</scope>
    <source>
        <strain evidence="2">AL3</strain>
        <tissue evidence="2">Liver</tissue>
    </source>
</reference>
<feature type="region of interest" description="Disordered" evidence="1">
    <location>
        <begin position="46"/>
        <end position="80"/>
    </location>
</feature>
<dbReference type="AlphaFoldDB" id="A0ABD6E9L7"/>
<dbReference type="EMBL" id="JBGFUD010001247">
    <property type="protein sequence ID" value="MFH4976002.1"/>
    <property type="molecule type" value="Genomic_DNA"/>
</dbReference>
<name>A0ABD6E9L7_9BILA</name>
<dbReference type="Proteomes" id="UP001608902">
    <property type="component" value="Unassembled WGS sequence"/>
</dbReference>
<gene>
    <name evidence="2" type="ORF">AB6A40_002711</name>
</gene>
<accession>A0ABD6E9L7</accession>
<proteinExistence type="predicted"/>
<sequence>MLSNDQKAKQEATRTKKKSLEETCHVSSDLATPKMFEAVVNILPRQSPSRMQLNSSPTLELNSLNTKNEESVDKQDDSKE</sequence>
<organism evidence="2 3">
    <name type="scientific">Gnathostoma spinigerum</name>
    <dbReference type="NCBI Taxonomy" id="75299"/>
    <lineage>
        <taxon>Eukaryota</taxon>
        <taxon>Metazoa</taxon>
        <taxon>Ecdysozoa</taxon>
        <taxon>Nematoda</taxon>
        <taxon>Chromadorea</taxon>
        <taxon>Rhabditida</taxon>
        <taxon>Spirurina</taxon>
        <taxon>Gnathostomatomorpha</taxon>
        <taxon>Gnathostomatoidea</taxon>
        <taxon>Gnathostomatidae</taxon>
        <taxon>Gnathostoma</taxon>
    </lineage>
</organism>
<evidence type="ECO:0000313" key="2">
    <source>
        <dbReference type="EMBL" id="MFH4976002.1"/>
    </source>
</evidence>
<keyword evidence="3" id="KW-1185">Reference proteome</keyword>
<evidence type="ECO:0000313" key="3">
    <source>
        <dbReference type="Proteomes" id="UP001608902"/>
    </source>
</evidence>
<feature type="compositionally biased region" description="Basic and acidic residues" evidence="1">
    <location>
        <begin position="67"/>
        <end position="80"/>
    </location>
</feature>
<feature type="compositionally biased region" description="Polar residues" evidence="1">
    <location>
        <begin position="46"/>
        <end position="66"/>
    </location>
</feature>